<evidence type="ECO:0000256" key="6">
    <source>
        <dbReference type="RuleBase" id="RU368024"/>
    </source>
</evidence>
<evidence type="ECO:0000256" key="2">
    <source>
        <dbReference type="ARBA" id="ARBA00022670"/>
    </source>
</evidence>
<feature type="domain" description="Peptidase S9A N-terminal" evidence="8">
    <location>
        <begin position="144"/>
        <end position="328"/>
    </location>
</feature>
<protein>
    <recommendedName>
        <fullName evidence="6">Prolyl endopeptidase</fullName>
        <ecNumber evidence="6">3.4.21.-</ecNumber>
    </recommendedName>
</protein>
<dbReference type="Pfam" id="PF00326">
    <property type="entry name" value="Peptidase_S9"/>
    <property type="match status" value="1"/>
</dbReference>
<keyword evidence="3 6" id="KW-0378">Hydrolase</keyword>
<keyword evidence="2 6" id="KW-0645">Protease</keyword>
<dbReference type="AlphaFoldDB" id="A0A553Q6Z6"/>
<evidence type="ECO:0000313" key="9">
    <source>
        <dbReference type="EMBL" id="TRY85711.1"/>
    </source>
</evidence>
<feature type="domain" description="Peptidase S9 prolyl oligopeptidase catalytic" evidence="7">
    <location>
        <begin position="367"/>
        <end position="571"/>
    </location>
</feature>
<dbReference type="GO" id="GO:0004252">
    <property type="term" value="F:serine-type endopeptidase activity"/>
    <property type="evidence" value="ECO:0007669"/>
    <property type="project" value="UniProtKB-UniRule"/>
</dbReference>
<dbReference type="InterPro" id="IPR001375">
    <property type="entry name" value="Peptidase_S9_cat"/>
</dbReference>
<evidence type="ECO:0000256" key="5">
    <source>
        <dbReference type="ARBA" id="ARBA00045448"/>
    </source>
</evidence>
<name>A0A553Q6Z6_9TELE</name>
<dbReference type="Gene3D" id="3.40.50.1820">
    <property type="entry name" value="alpha/beta hydrolase"/>
    <property type="match status" value="1"/>
</dbReference>
<dbReference type="SUPFAM" id="SSF50993">
    <property type="entry name" value="Peptidase/esterase 'gauge' domain"/>
    <property type="match status" value="1"/>
</dbReference>
<dbReference type="InterPro" id="IPR002470">
    <property type="entry name" value="Peptidase_S9A"/>
</dbReference>
<evidence type="ECO:0000256" key="3">
    <source>
        <dbReference type="ARBA" id="ARBA00022801"/>
    </source>
</evidence>
<evidence type="ECO:0000259" key="8">
    <source>
        <dbReference type="Pfam" id="PF02897"/>
    </source>
</evidence>
<dbReference type="GO" id="GO:0006508">
    <property type="term" value="P:proteolysis"/>
    <property type="evidence" value="ECO:0007669"/>
    <property type="project" value="UniProtKB-KW"/>
</dbReference>
<organism evidence="9 10">
    <name type="scientific">Danionella cerebrum</name>
    <dbReference type="NCBI Taxonomy" id="2873325"/>
    <lineage>
        <taxon>Eukaryota</taxon>
        <taxon>Metazoa</taxon>
        <taxon>Chordata</taxon>
        <taxon>Craniata</taxon>
        <taxon>Vertebrata</taxon>
        <taxon>Euteleostomi</taxon>
        <taxon>Actinopterygii</taxon>
        <taxon>Neopterygii</taxon>
        <taxon>Teleostei</taxon>
        <taxon>Ostariophysi</taxon>
        <taxon>Cypriniformes</taxon>
        <taxon>Danionidae</taxon>
        <taxon>Danioninae</taxon>
        <taxon>Danionella</taxon>
    </lineage>
</organism>
<proteinExistence type="inferred from homology"/>
<keyword evidence="4 6" id="KW-0720">Serine protease</keyword>
<dbReference type="Gene3D" id="2.130.10.120">
    <property type="entry name" value="Prolyl oligopeptidase, N-terminal domain"/>
    <property type="match status" value="1"/>
</dbReference>
<dbReference type="STRING" id="623744.A0A553Q6Z6"/>
<evidence type="ECO:0000256" key="1">
    <source>
        <dbReference type="ARBA" id="ARBA00005228"/>
    </source>
</evidence>
<comment type="function">
    <text evidence="5">Serine peptidase whose precise substrate specificity remains unclear. Does not cleave peptides after a arginine or lysine residue. Regulates trans-Golgi network morphology and sorting by regulating the membrane binding of the AP-1 complex. May play a role in the regulation of synaptic vesicle exocytosis.</text>
</comment>
<reference evidence="9 10" key="1">
    <citation type="journal article" date="2019" name="Sci. Data">
        <title>Hybrid genome assembly and annotation of Danionella translucida.</title>
        <authorList>
            <person name="Kadobianskyi M."/>
            <person name="Schulze L."/>
            <person name="Schuelke M."/>
            <person name="Judkewitz B."/>
        </authorList>
    </citation>
    <scope>NUCLEOTIDE SEQUENCE [LARGE SCALE GENOMIC DNA]</scope>
    <source>
        <strain evidence="9 10">Bolton</strain>
    </source>
</reference>
<accession>A0A553Q6Z6</accession>
<dbReference type="InterPro" id="IPR023302">
    <property type="entry name" value="Pept_S9A_N"/>
</dbReference>
<dbReference type="InterPro" id="IPR051543">
    <property type="entry name" value="Serine_Peptidase_S9A"/>
</dbReference>
<dbReference type="SUPFAM" id="SSF53474">
    <property type="entry name" value="alpha/beta-Hydrolases"/>
    <property type="match status" value="1"/>
</dbReference>
<dbReference type="PANTHER" id="PTHR11757:SF19">
    <property type="entry name" value="PROLYL ENDOPEPTIDASE-LIKE"/>
    <property type="match status" value="1"/>
</dbReference>
<dbReference type="GO" id="GO:0005856">
    <property type="term" value="C:cytoskeleton"/>
    <property type="evidence" value="ECO:0007669"/>
    <property type="project" value="TreeGrafter"/>
</dbReference>
<sequence>MTLLSSSSLPLLRSLARSLKVLPVITRLFSEFQGKHHRYFQDGTGIYRSTSGHGDQEIVEVFNADWEEGYGFIQRVRLSPNETLLAALVKRDHCEGTRCLLIPLNVAGNQKKAPLALDNVLSFAHRRDFVVYVFSGFISPTLVYKQPLFFVEVSRSRDQKLITINCSSKTSSEVWCVPSKSPLSVPVLIQCRQPGLLYYVEHSENVLFILANTGPNQEYQLLKAYLASPSMAYWVPAFRADPGTVIKDMELLQDHCVFTVKDSQCGLQIQSLTAHEPFQLHTLQLPAWACDLSPEHGRTVDSESFRFLLSSPVHPPVGYVYSAREQALSKSEENELISLPEFNTTRLQAASQTCYLNIMSCIFDLIVRGGGERGLAWHRAGSVLQKRKGLEDLAACIQTLHQSRVSRPALSALMACSAGAVLAGALCNHYPQLIKALVLQAPFLDVLDTMQDSSLPLTVEERGEWGDPLLGEHRDYIASYCPCHNIRPQLYPSMLITAYSEDQRVPLSGVVKYVDRLKKALQTHLAPDGDNASPIPAVILDIQPGGDHFGPEEFHLALNESARQLAFLYSELGLNLDKNQRRWKKSQKH</sequence>
<comment type="similarity">
    <text evidence="1 6">Belongs to the peptidase S9A family.</text>
</comment>
<dbReference type="PRINTS" id="PR00862">
    <property type="entry name" value="PROLIGOPTASE"/>
</dbReference>
<keyword evidence="10" id="KW-1185">Reference proteome</keyword>
<evidence type="ECO:0000256" key="4">
    <source>
        <dbReference type="ARBA" id="ARBA00022825"/>
    </source>
</evidence>
<comment type="caution">
    <text evidence="9">The sequence shown here is derived from an EMBL/GenBank/DDBJ whole genome shotgun (WGS) entry which is preliminary data.</text>
</comment>
<dbReference type="Proteomes" id="UP000316079">
    <property type="component" value="Unassembled WGS sequence"/>
</dbReference>
<dbReference type="EC" id="3.4.21.-" evidence="6"/>
<evidence type="ECO:0000313" key="10">
    <source>
        <dbReference type="Proteomes" id="UP000316079"/>
    </source>
</evidence>
<dbReference type="OrthoDB" id="248387at2759"/>
<dbReference type="Pfam" id="PF02897">
    <property type="entry name" value="Peptidase_S9_N"/>
    <property type="match status" value="1"/>
</dbReference>
<dbReference type="EMBL" id="SRMA01026260">
    <property type="protein sequence ID" value="TRY85711.1"/>
    <property type="molecule type" value="Genomic_DNA"/>
</dbReference>
<dbReference type="GO" id="GO:0005794">
    <property type="term" value="C:Golgi apparatus"/>
    <property type="evidence" value="ECO:0007669"/>
    <property type="project" value="TreeGrafter"/>
</dbReference>
<gene>
    <name evidence="9" type="ORF">DNTS_013254</name>
</gene>
<evidence type="ECO:0000259" key="7">
    <source>
        <dbReference type="Pfam" id="PF00326"/>
    </source>
</evidence>
<dbReference type="InterPro" id="IPR029058">
    <property type="entry name" value="AB_hydrolase_fold"/>
</dbReference>
<dbReference type="PANTHER" id="PTHR11757">
    <property type="entry name" value="PROTEASE FAMILY S9A OLIGOPEPTIDASE"/>
    <property type="match status" value="1"/>
</dbReference>